<dbReference type="Proteomes" id="UP000253868">
    <property type="component" value="Chromosome"/>
</dbReference>
<dbReference type="KEGG" id="spad:DVK44_11700"/>
<evidence type="ECO:0000256" key="1">
    <source>
        <dbReference type="ARBA" id="ARBA00022679"/>
    </source>
</evidence>
<dbReference type="InterPro" id="IPR029063">
    <property type="entry name" value="SAM-dependent_MTases_sf"/>
</dbReference>
<dbReference type="Gene3D" id="3.40.50.150">
    <property type="entry name" value="Vaccinia Virus protein VP39"/>
    <property type="match status" value="1"/>
</dbReference>
<dbReference type="GO" id="GO:0017000">
    <property type="term" value="P:antibiotic biosynthetic process"/>
    <property type="evidence" value="ECO:0007669"/>
    <property type="project" value="UniProtKB-ARBA"/>
</dbReference>
<sequence length="268" mass="28933">MTTVDRAFAEPRLAALYDLFSPEAGRGDFTLYLPLVMSARSVLDIGCGTGQLLHRARENGHPGRLCGLDPAAGMLEVARKTATATATTPTSTTTPSPEIEWIQGDLSTAPAWRDTFDLAVMTGHAFQALLTDAEIHTALTAVAAALTPDGTFAFETRNPSAREWEDWHLRYSGRVTDPTTGATVENRCEVIAAEGDRVTFTHTYTSPTWDTPQQSRSTLRFLTPEALTTALTAAGLTITAQYGDWDHSPLTTTGPTPSPEIITLARRV</sequence>
<dbReference type="CDD" id="cd02440">
    <property type="entry name" value="AdoMet_MTases"/>
    <property type="match status" value="1"/>
</dbReference>
<dbReference type="EMBL" id="CP031194">
    <property type="protein sequence ID" value="AXG78259.1"/>
    <property type="molecule type" value="Genomic_DNA"/>
</dbReference>
<dbReference type="AlphaFoldDB" id="A0A345HNI5"/>
<evidence type="ECO:0000313" key="4">
    <source>
        <dbReference type="Proteomes" id="UP000253868"/>
    </source>
</evidence>
<evidence type="ECO:0000259" key="2">
    <source>
        <dbReference type="Pfam" id="PF13649"/>
    </source>
</evidence>
<dbReference type="OrthoDB" id="9811589at2"/>
<proteinExistence type="predicted"/>
<dbReference type="GO" id="GO:0032259">
    <property type="term" value="P:methylation"/>
    <property type="evidence" value="ECO:0007669"/>
    <property type="project" value="UniProtKB-KW"/>
</dbReference>
<keyword evidence="1 3" id="KW-0808">Transferase</keyword>
<gene>
    <name evidence="3" type="ORF">DVK44_11700</name>
</gene>
<dbReference type="InterPro" id="IPR041698">
    <property type="entry name" value="Methyltransf_25"/>
</dbReference>
<name>A0A345HNI5_9ACTN</name>
<protein>
    <submittedName>
        <fullName evidence="3">Class I SAM-dependent methyltransferase</fullName>
    </submittedName>
</protein>
<feature type="domain" description="Methyltransferase" evidence="2">
    <location>
        <begin position="42"/>
        <end position="150"/>
    </location>
</feature>
<keyword evidence="3" id="KW-0489">Methyltransferase</keyword>
<keyword evidence="4" id="KW-1185">Reference proteome</keyword>
<accession>A0A345HNI5</accession>
<evidence type="ECO:0000313" key="3">
    <source>
        <dbReference type="EMBL" id="AXG78259.1"/>
    </source>
</evidence>
<dbReference type="RefSeq" id="WP_114659623.1">
    <property type="nucleotide sequence ID" value="NZ_CP031194.1"/>
</dbReference>
<organism evidence="3 4">
    <name type="scientific">Streptomyces paludis</name>
    <dbReference type="NCBI Taxonomy" id="2282738"/>
    <lineage>
        <taxon>Bacteria</taxon>
        <taxon>Bacillati</taxon>
        <taxon>Actinomycetota</taxon>
        <taxon>Actinomycetes</taxon>
        <taxon>Kitasatosporales</taxon>
        <taxon>Streptomycetaceae</taxon>
        <taxon>Streptomyces</taxon>
    </lineage>
</organism>
<dbReference type="GO" id="GO:0008168">
    <property type="term" value="F:methyltransferase activity"/>
    <property type="evidence" value="ECO:0007669"/>
    <property type="project" value="UniProtKB-KW"/>
</dbReference>
<dbReference type="Pfam" id="PF13649">
    <property type="entry name" value="Methyltransf_25"/>
    <property type="match status" value="1"/>
</dbReference>
<dbReference type="PANTHER" id="PTHR43861">
    <property type="entry name" value="TRANS-ACONITATE 2-METHYLTRANSFERASE-RELATED"/>
    <property type="match status" value="1"/>
</dbReference>
<dbReference type="SUPFAM" id="SSF53335">
    <property type="entry name" value="S-adenosyl-L-methionine-dependent methyltransferases"/>
    <property type="match status" value="1"/>
</dbReference>
<reference evidence="4" key="1">
    <citation type="submission" date="2018-07" db="EMBL/GenBank/DDBJ databases">
        <authorList>
            <person name="Zhao J."/>
        </authorList>
    </citation>
    <scope>NUCLEOTIDE SEQUENCE [LARGE SCALE GENOMIC DNA]</scope>
    <source>
        <strain evidence="4">GSSD-12</strain>
    </source>
</reference>